<protein>
    <submittedName>
        <fullName evidence="2">YbaB/EbfC family DNA-binding protein</fullName>
    </submittedName>
</protein>
<name>A0A6P2CHC3_9NOCA</name>
<gene>
    <name evidence="2" type="ORF">DW322_15275</name>
</gene>
<feature type="region of interest" description="Disordered" evidence="1">
    <location>
        <begin position="92"/>
        <end position="129"/>
    </location>
</feature>
<accession>A0A6P2CHC3</accession>
<dbReference type="AlphaFoldDB" id="A0A6P2CHC3"/>
<proteinExistence type="predicted"/>
<dbReference type="EMBL" id="QRCM01000001">
    <property type="protein sequence ID" value="TXG91320.1"/>
    <property type="molecule type" value="Genomic_DNA"/>
</dbReference>
<dbReference type="GO" id="GO:0003677">
    <property type="term" value="F:DNA binding"/>
    <property type="evidence" value="ECO:0007669"/>
    <property type="project" value="UniProtKB-KW"/>
</dbReference>
<dbReference type="Proteomes" id="UP000471120">
    <property type="component" value="Unassembled WGS sequence"/>
</dbReference>
<evidence type="ECO:0000313" key="3">
    <source>
        <dbReference type="Proteomes" id="UP000471120"/>
    </source>
</evidence>
<keyword evidence="2" id="KW-0238">DNA-binding</keyword>
<comment type="caution">
    <text evidence="2">The sequence shown here is derived from an EMBL/GenBank/DDBJ whole genome shotgun (WGS) entry which is preliminary data.</text>
</comment>
<sequence>MTPTARYEELGAKVRRARSTIESIRGTGRSGDVTVEVAADNTITSITGPPSVAPGSVVAAYRAAVRDKQPRVDAAMRDVLDDEQVSRIATFTEAHAPSPSTAPVRGSTDDEDDVWAVIQRDPLGRRTRR</sequence>
<reference evidence="2 3" key="1">
    <citation type="submission" date="2018-07" db="EMBL/GenBank/DDBJ databases">
        <title>Genome sequence of Rhodococcus rhodnii ATCC 35071 from Rhodnius prolixus.</title>
        <authorList>
            <person name="Patel V."/>
            <person name="Vogel K.J."/>
        </authorList>
    </citation>
    <scope>NUCLEOTIDE SEQUENCE [LARGE SCALE GENOMIC DNA]</scope>
    <source>
        <strain evidence="2 3">ATCC 35071</strain>
    </source>
</reference>
<evidence type="ECO:0000256" key="1">
    <source>
        <dbReference type="SAM" id="MobiDB-lite"/>
    </source>
</evidence>
<evidence type="ECO:0000313" key="2">
    <source>
        <dbReference type="EMBL" id="TXG91320.1"/>
    </source>
</evidence>
<organism evidence="2 3">
    <name type="scientific">Rhodococcus rhodnii</name>
    <dbReference type="NCBI Taxonomy" id="38312"/>
    <lineage>
        <taxon>Bacteria</taxon>
        <taxon>Bacillati</taxon>
        <taxon>Actinomycetota</taxon>
        <taxon>Actinomycetes</taxon>
        <taxon>Mycobacteriales</taxon>
        <taxon>Nocardiaceae</taxon>
        <taxon>Rhodococcus</taxon>
    </lineage>
</organism>